<dbReference type="EMBL" id="JAHKKG010000005">
    <property type="protein sequence ID" value="MBU2665599.1"/>
    <property type="molecule type" value="Genomic_DNA"/>
</dbReference>
<keyword evidence="3" id="KW-1185">Reference proteome</keyword>
<dbReference type="RefSeq" id="WP_215788785.1">
    <property type="nucleotide sequence ID" value="NZ_JAHKKG010000005.1"/>
</dbReference>
<proteinExistence type="predicted"/>
<keyword evidence="1" id="KW-1133">Transmembrane helix</keyword>
<evidence type="ECO:0000313" key="3">
    <source>
        <dbReference type="Proteomes" id="UP001519654"/>
    </source>
</evidence>
<evidence type="ECO:0008006" key="4">
    <source>
        <dbReference type="Google" id="ProtNLM"/>
    </source>
</evidence>
<gene>
    <name evidence="2" type="ORF">KOI35_18985</name>
</gene>
<comment type="caution">
    <text evidence="2">The sequence shown here is derived from an EMBL/GenBank/DDBJ whole genome shotgun (WGS) entry which is preliminary data.</text>
</comment>
<accession>A0ABS5YS96</accession>
<reference evidence="2 3" key="1">
    <citation type="submission" date="2021-06" db="EMBL/GenBank/DDBJ databases">
        <title>Actinoplanes lichenicola sp. nov., and Actinoplanes ovalisporus sp. nov., isolated from lichen in Thailand.</title>
        <authorList>
            <person name="Saeng-In P."/>
            <person name="Kanchanasin P."/>
            <person name="Yuki M."/>
            <person name="Kudo T."/>
            <person name="Ohkuma M."/>
            <person name="Phongsopitanun W."/>
            <person name="Tanasupawat S."/>
        </authorList>
    </citation>
    <scope>NUCLEOTIDE SEQUENCE [LARGE SCALE GENOMIC DNA]</scope>
    <source>
        <strain evidence="2 3">NBRC 110975</strain>
    </source>
</reference>
<feature type="transmembrane region" description="Helical" evidence="1">
    <location>
        <begin position="16"/>
        <end position="34"/>
    </location>
</feature>
<evidence type="ECO:0000256" key="1">
    <source>
        <dbReference type="SAM" id="Phobius"/>
    </source>
</evidence>
<name>A0ABS5YS96_9ACTN</name>
<organism evidence="2 3">
    <name type="scientific">Paractinoplanes bogorensis</name>
    <dbReference type="NCBI Taxonomy" id="1610840"/>
    <lineage>
        <taxon>Bacteria</taxon>
        <taxon>Bacillati</taxon>
        <taxon>Actinomycetota</taxon>
        <taxon>Actinomycetes</taxon>
        <taxon>Micromonosporales</taxon>
        <taxon>Micromonosporaceae</taxon>
        <taxon>Paractinoplanes</taxon>
    </lineage>
</organism>
<keyword evidence="1" id="KW-0472">Membrane</keyword>
<sequence>MDVLENGAPPRRHSRVLTGVLVVAALIAVGVVEFRSRHDRVAATPTPAPAVTPSFDIHRVGLGDSSEQRTSFAREAHVFVFQVDVQNHNQVPVRVSGAGQPDDFAFERITTAVLPGFSVGDMPTYDEVDAAAGTPVTLEPEAVAQLTVAGELNCLDSPQKRDWILAMVEGQVVQVRVNEVWTEPVHETLC</sequence>
<evidence type="ECO:0000313" key="2">
    <source>
        <dbReference type="EMBL" id="MBU2665599.1"/>
    </source>
</evidence>
<keyword evidence="1" id="KW-0812">Transmembrane</keyword>
<dbReference type="Proteomes" id="UP001519654">
    <property type="component" value="Unassembled WGS sequence"/>
</dbReference>
<protein>
    <recommendedName>
        <fullName evidence="4">DUF4352 domain-containing protein</fullName>
    </recommendedName>
</protein>